<proteinExistence type="predicted"/>
<dbReference type="EMBL" id="FPBX01000012">
    <property type="protein sequence ID" value="SFU64668.1"/>
    <property type="molecule type" value="Genomic_DNA"/>
</dbReference>
<dbReference type="Pfam" id="PF13701">
    <property type="entry name" value="DDE_Tnp_1_4"/>
    <property type="match status" value="1"/>
</dbReference>
<dbReference type="EMBL" id="FPBX01000010">
    <property type="protein sequence ID" value="SFU58539.1"/>
    <property type="molecule type" value="Genomic_DNA"/>
</dbReference>
<evidence type="ECO:0000313" key="6">
    <source>
        <dbReference type="Proteomes" id="UP000183656"/>
    </source>
</evidence>
<sequence>MPKPNCTEEIDVGSMDFGRLGRRVVQGRFDGGSMTSDGGVMLLGQVDRKLGLMDAAARCIADPRNPLLITHDVRDMLRQRVYGLALGWEDLNDHGALRCDVAVQTAVGVDHEIASAPTLCRLEKWADRATAWRLHEVLVNQFIASFESAPEELVLDFDATDNPLHGQQEARFFHGYYDSYCYLPLYVFCGQQLLCAYLRPSNIDAAQHAGAILKLLVRRLRQSWPQVRIVFRADSGFCRQRILNWCERAGVHYIVGLARNARLQARVAFAELSMKDEYERSGAKQRMVDEFDYAAQSWPHERRVITRLEWGAQGCNPRFIVTNLAGDPQALYDGVYCQRGEAENRIKEAQVGLFATRTSCHVLRSNQLRMLLAALGYVLVERLRALALQGTELATAQIDTLRIKLLKVAAVVTRNTRRICLYLASNWPSAQTFAHAMSQLRSP</sequence>
<dbReference type="NCBIfam" id="NF033539">
    <property type="entry name" value="transpos_IS1380"/>
    <property type="match status" value="1"/>
</dbReference>
<evidence type="ECO:0000313" key="4">
    <source>
        <dbReference type="EMBL" id="SFU90799.1"/>
    </source>
</evidence>
<dbReference type="RefSeq" id="WP_054255006.1">
    <property type="nucleotide sequence ID" value="NZ_CYIG01000004.1"/>
</dbReference>
<dbReference type="STRING" id="343013.SAMN04489707_10101"/>
<keyword evidence="6" id="KW-1185">Reference proteome</keyword>
<accession>A0A1I7KG31</accession>
<evidence type="ECO:0000313" key="2">
    <source>
        <dbReference type="EMBL" id="SFU58539.1"/>
    </source>
</evidence>
<reference evidence="5 6" key="1">
    <citation type="submission" date="2016-10" db="EMBL/GenBank/DDBJ databases">
        <authorList>
            <person name="de Groot N.N."/>
        </authorList>
    </citation>
    <scope>NUCLEOTIDE SEQUENCE [LARGE SCALE GENOMIC DNA]</scope>
    <source>
        <strain evidence="5 6">R-24608</strain>
    </source>
</reference>
<dbReference type="InterPro" id="IPR047960">
    <property type="entry name" value="Transpos_IS1380"/>
</dbReference>
<dbReference type="EMBL" id="FPBX01000050">
    <property type="protein sequence ID" value="SFU96378.1"/>
    <property type="molecule type" value="Genomic_DNA"/>
</dbReference>
<feature type="domain" description="Transposase DDE" evidence="1">
    <location>
        <begin position="20"/>
        <end position="441"/>
    </location>
</feature>
<evidence type="ECO:0000313" key="5">
    <source>
        <dbReference type="EMBL" id="SFU96378.1"/>
    </source>
</evidence>
<gene>
    <name evidence="2" type="ORF">SAMN04489707_10101</name>
    <name evidence="3" type="ORF">SAMN04489707_101295</name>
    <name evidence="4" type="ORF">SAMN04489707_10351</name>
    <name evidence="5" type="ORF">SAMN04489707_10501</name>
</gene>
<evidence type="ECO:0000313" key="3">
    <source>
        <dbReference type="EMBL" id="SFU64668.1"/>
    </source>
</evidence>
<dbReference type="AlphaFoldDB" id="A0A1I7KG31"/>
<protein>
    <submittedName>
        <fullName evidence="5">Transposase DDE domain group 1</fullName>
    </submittedName>
</protein>
<name>A0A1I7KG31_9BURK</name>
<organism evidence="5 6">
    <name type="scientific">Paenacidovorax caeni</name>
    <dbReference type="NCBI Taxonomy" id="343013"/>
    <lineage>
        <taxon>Bacteria</taxon>
        <taxon>Pseudomonadati</taxon>
        <taxon>Pseudomonadota</taxon>
        <taxon>Betaproteobacteria</taxon>
        <taxon>Burkholderiales</taxon>
        <taxon>Comamonadaceae</taxon>
        <taxon>Paenacidovorax</taxon>
    </lineage>
</organism>
<dbReference type="OrthoDB" id="476248at2"/>
<dbReference type="InterPro" id="IPR025668">
    <property type="entry name" value="Tnp_DDE_dom"/>
</dbReference>
<dbReference type="Proteomes" id="UP000183656">
    <property type="component" value="Unassembled WGS sequence"/>
</dbReference>
<dbReference type="EMBL" id="FPBX01000035">
    <property type="protein sequence ID" value="SFU90799.1"/>
    <property type="molecule type" value="Genomic_DNA"/>
</dbReference>
<evidence type="ECO:0000259" key="1">
    <source>
        <dbReference type="Pfam" id="PF13701"/>
    </source>
</evidence>